<evidence type="ECO:0000313" key="3">
    <source>
        <dbReference type="Proteomes" id="UP001148018"/>
    </source>
</evidence>
<feature type="region of interest" description="Disordered" evidence="1">
    <location>
        <begin position="39"/>
        <end position="114"/>
    </location>
</feature>
<evidence type="ECO:0000256" key="1">
    <source>
        <dbReference type="SAM" id="MobiDB-lite"/>
    </source>
</evidence>
<organism evidence="2 3">
    <name type="scientific">Muraenolepis orangiensis</name>
    <name type="common">Patagonian moray cod</name>
    <dbReference type="NCBI Taxonomy" id="630683"/>
    <lineage>
        <taxon>Eukaryota</taxon>
        <taxon>Metazoa</taxon>
        <taxon>Chordata</taxon>
        <taxon>Craniata</taxon>
        <taxon>Vertebrata</taxon>
        <taxon>Euteleostomi</taxon>
        <taxon>Actinopterygii</taxon>
        <taxon>Neopterygii</taxon>
        <taxon>Teleostei</taxon>
        <taxon>Neoteleostei</taxon>
        <taxon>Acanthomorphata</taxon>
        <taxon>Zeiogadaria</taxon>
        <taxon>Gadariae</taxon>
        <taxon>Gadiformes</taxon>
        <taxon>Muraenolepidoidei</taxon>
        <taxon>Muraenolepididae</taxon>
        <taxon>Muraenolepis</taxon>
    </lineage>
</organism>
<accession>A0A9Q0DBZ9</accession>
<sequence>MELFSAGRIPNLLSEVTAGQLDFPTAAVGGTISTWRATAPVISDHQGPRGENQNRNPRYEQKTQTKLPDPRLVLATRVQIPPRGGATEVQSSKRTERRRDGRRRYPPCDRCTHA</sequence>
<proteinExistence type="predicted"/>
<evidence type="ECO:0000313" key="2">
    <source>
        <dbReference type="EMBL" id="KAJ3585728.1"/>
    </source>
</evidence>
<keyword evidence="3" id="KW-1185">Reference proteome</keyword>
<dbReference type="Proteomes" id="UP001148018">
    <property type="component" value="Unassembled WGS sequence"/>
</dbReference>
<gene>
    <name evidence="2" type="ORF">NHX12_014447</name>
</gene>
<name>A0A9Q0DBZ9_9TELE</name>
<dbReference type="EMBL" id="JANIIK010000118">
    <property type="protein sequence ID" value="KAJ3585728.1"/>
    <property type="molecule type" value="Genomic_DNA"/>
</dbReference>
<protein>
    <submittedName>
        <fullName evidence="2">Uncharacterized protein</fullName>
    </submittedName>
</protein>
<dbReference type="AlphaFoldDB" id="A0A9Q0DBZ9"/>
<reference evidence="2" key="1">
    <citation type="submission" date="2022-07" db="EMBL/GenBank/DDBJ databases">
        <title>Chromosome-level genome of Muraenolepis orangiensis.</title>
        <authorList>
            <person name="Kim J."/>
        </authorList>
    </citation>
    <scope>NUCLEOTIDE SEQUENCE</scope>
    <source>
        <strain evidence="2">KU_S4_2022</strain>
        <tissue evidence="2">Muscle</tissue>
    </source>
</reference>
<comment type="caution">
    <text evidence="2">The sequence shown here is derived from an EMBL/GenBank/DDBJ whole genome shotgun (WGS) entry which is preliminary data.</text>
</comment>